<name>A0ABP6R760_9MICC</name>
<dbReference type="Gene3D" id="3.90.1200.10">
    <property type="match status" value="1"/>
</dbReference>
<evidence type="ECO:0000259" key="1">
    <source>
        <dbReference type="Pfam" id="PF01636"/>
    </source>
</evidence>
<accession>A0ABP6R760</accession>
<evidence type="ECO:0000313" key="3">
    <source>
        <dbReference type="Proteomes" id="UP001501736"/>
    </source>
</evidence>
<gene>
    <name evidence="2" type="ORF">GCM10020260_03120</name>
</gene>
<proteinExistence type="predicted"/>
<dbReference type="EMBL" id="BAAAYG010000002">
    <property type="protein sequence ID" value="GAA3279719.1"/>
    <property type="molecule type" value="Genomic_DNA"/>
</dbReference>
<comment type="caution">
    <text evidence="2">The sequence shown here is derived from an EMBL/GenBank/DDBJ whole genome shotgun (WGS) entry which is preliminary data.</text>
</comment>
<sequence length="424" mass="44740">MSRLAAEQSAAHTADHAVDVAVPTPAEADARLAEAAALPGAAELLDASTLSELLGRSVEIRRLRLKPGSSLAAGLVDDRGRHGWALLTGDDDKIAAARRRAARHGGGFAHRGLHGSRLLSGDLINDPELAKELGVARDGMPGLTAHILRYNPRRRVVGLDAEQSMVVRVAAERQDHLVAAAVRWRAVGVPVLDHQVVGRRGTAVASPLWGAGDLLAPSTTVTAEALVAAAASAGEAIGRLHRRTLRRPSPDCASTVRRLDPAAGAAAEALALPAPWLAAEATDLARRLTQMLPDGGADAAETAQLHGDLSPDQVLIDDAGTSTPDIRLIDLDRCGTGDPMRDVGSWLASCHRLALPRLQEAFLDGYAAEAPLDPTRLAAWEAHAHLEAAVDPFRRREHDWPQAMRRTLDHARRALDGATDGAGA</sequence>
<keyword evidence="3" id="KW-1185">Reference proteome</keyword>
<evidence type="ECO:0000313" key="2">
    <source>
        <dbReference type="EMBL" id="GAA3279719.1"/>
    </source>
</evidence>
<dbReference type="Proteomes" id="UP001501736">
    <property type="component" value="Unassembled WGS sequence"/>
</dbReference>
<dbReference type="InterPro" id="IPR011009">
    <property type="entry name" value="Kinase-like_dom_sf"/>
</dbReference>
<organism evidence="2 3">
    <name type="scientific">Nesterenkonia halobia</name>
    <dbReference type="NCBI Taxonomy" id="37922"/>
    <lineage>
        <taxon>Bacteria</taxon>
        <taxon>Bacillati</taxon>
        <taxon>Actinomycetota</taxon>
        <taxon>Actinomycetes</taxon>
        <taxon>Micrococcales</taxon>
        <taxon>Micrococcaceae</taxon>
        <taxon>Nesterenkonia</taxon>
    </lineage>
</organism>
<reference evidence="3" key="1">
    <citation type="journal article" date="2019" name="Int. J. Syst. Evol. Microbiol.">
        <title>The Global Catalogue of Microorganisms (GCM) 10K type strain sequencing project: providing services to taxonomists for standard genome sequencing and annotation.</title>
        <authorList>
            <consortium name="The Broad Institute Genomics Platform"/>
            <consortium name="The Broad Institute Genome Sequencing Center for Infectious Disease"/>
            <person name="Wu L."/>
            <person name="Ma J."/>
        </authorList>
    </citation>
    <scope>NUCLEOTIDE SEQUENCE [LARGE SCALE GENOMIC DNA]</scope>
    <source>
        <strain evidence="3">JCM 11483</strain>
    </source>
</reference>
<dbReference type="InterPro" id="IPR002575">
    <property type="entry name" value="Aminoglycoside_PTrfase"/>
</dbReference>
<dbReference type="SUPFAM" id="SSF56112">
    <property type="entry name" value="Protein kinase-like (PK-like)"/>
    <property type="match status" value="1"/>
</dbReference>
<dbReference type="RefSeq" id="WP_344717449.1">
    <property type="nucleotide sequence ID" value="NZ_BAAAYG010000002.1"/>
</dbReference>
<protein>
    <recommendedName>
        <fullName evidence="1">Aminoglycoside phosphotransferase domain-containing protein</fullName>
    </recommendedName>
</protein>
<dbReference type="Pfam" id="PF01636">
    <property type="entry name" value="APH"/>
    <property type="match status" value="1"/>
</dbReference>
<feature type="domain" description="Aminoglycoside phosphotransferase" evidence="1">
    <location>
        <begin position="217"/>
        <end position="377"/>
    </location>
</feature>